<protein>
    <recommendedName>
        <fullName evidence="7">NlpC/P60 domain-containing protein</fullName>
    </recommendedName>
</protein>
<evidence type="ECO:0000256" key="3">
    <source>
        <dbReference type="ARBA" id="ARBA00022801"/>
    </source>
</evidence>
<keyword evidence="4" id="KW-0788">Thiol protease</keyword>
<keyword evidence="6" id="KW-0732">Signal</keyword>
<keyword evidence="2" id="KW-0645">Protease</keyword>
<feature type="signal peptide" evidence="6">
    <location>
        <begin position="1"/>
        <end position="41"/>
    </location>
</feature>
<dbReference type="InterPro" id="IPR000064">
    <property type="entry name" value="NLP_P60_dom"/>
</dbReference>
<evidence type="ECO:0000256" key="6">
    <source>
        <dbReference type="SAM" id="SignalP"/>
    </source>
</evidence>
<name>A0ABX0ZTS9_9ACTN</name>
<evidence type="ECO:0000256" key="2">
    <source>
        <dbReference type="ARBA" id="ARBA00022670"/>
    </source>
</evidence>
<evidence type="ECO:0000256" key="1">
    <source>
        <dbReference type="ARBA" id="ARBA00007074"/>
    </source>
</evidence>
<keyword evidence="5" id="KW-0175">Coiled coil</keyword>
<dbReference type="RefSeq" id="WP_167983765.1">
    <property type="nucleotide sequence ID" value="NZ_JAATEJ010000011.1"/>
</dbReference>
<dbReference type="Gene3D" id="3.90.1720.10">
    <property type="entry name" value="endopeptidase domain like (from Nostoc punctiforme)"/>
    <property type="match status" value="1"/>
</dbReference>
<dbReference type="Pfam" id="PF00877">
    <property type="entry name" value="NLPC_P60"/>
    <property type="match status" value="1"/>
</dbReference>
<sequence length="350" mass="36376">MASHRRVPQPGPTARTTRVTVLSAVAAAGAALAGAAAPLAAADPAVDAADTATRLDALYQQAEAATEAYDAAQERTAGLRADLGTLQERAAQGQQRVNELRDGLGVLAAAQYRGGAIDPTLALLLSDDPAGSLDRAATLARLGAQQVGRLHQLRDAERALQGRRAEAAGKLAELDRNAAELRRRKAAVQQALARARQLLRTLPAAQQAGYAPGMGVRASRGGLPAGLDFPDLPPASGRAALAVAAARSVLGAPYVWGATGPRSFDCSGLMQYAYGRAGVALPRTSQEQLHAGRHVPLSQARPGDLVIYRSDASHVAMYVGGGRVIHAPYPGARVRYDPVGMMPVRAVVRP</sequence>
<feature type="coiled-coil region" evidence="5">
    <location>
        <begin position="164"/>
        <end position="198"/>
    </location>
</feature>
<dbReference type="PANTHER" id="PTHR47359">
    <property type="entry name" value="PEPTIDOGLYCAN DL-ENDOPEPTIDASE CWLO"/>
    <property type="match status" value="1"/>
</dbReference>
<dbReference type="InterPro" id="IPR038765">
    <property type="entry name" value="Papain-like_cys_pep_sf"/>
</dbReference>
<dbReference type="InterPro" id="IPR051794">
    <property type="entry name" value="PG_Endopeptidase_C40"/>
</dbReference>
<dbReference type="PROSITE" id="PS51318">
    <property type="entry name" value="TAT"/>
    <property type="match status" value="1"/>
</dbReference>
<feature type="domain" description="NlpC/P60" evidence="7">
    <location>
        <begin position="236"/>
        <end position="350"/>
    </location>
</feature>
<dbReference type="Proteomes" id="UP000734511">
    <property type="component" value="Unassembled WGS sequence"/>
</dbReference>
<evidence type="ECO:0000256" key="5">
    <source>
        <dbReference type="SAM" id="Coils"/>
    </source>
</evidence>
<dbReference type="SUPFAM" id="SSF54001">
    <property type="entry name" value="Cysteine proteinases"/>
    <property type="match status" value="1"/>
</dbReference>
<organism evidence="8 9">
    <name type="scientific">Actinacidiphila epipremni</name>
    <dbReference type="NCBI Taxonomy" id="2053013"/>
    <lineage>
        <taxon>Bacteria</taxon>
        <taxon>Bacillati</taxon>
        <taxon>Actinomycetota</taxon>
        <taxon>Actinomycetes</taxon>
        <taxon>Kitasatosporales</taxon>
        <taxon>Streptomycetaceae</taxon>
        <taxon>Actinacidiphila</taxon>
    </lineage>
</organism>
<evidence type="ECO:0000256" key="4">
    <source>
        <dbReference type="ARBA" id="ARBA00022807"/>
    </source>
</evidence>
<reference evidence="8 9" key="1">
    <citation type="submission" date="2020-03" db="EMBL/GenBank/DDBJ databases">
        <title>WGS of actinomycetes isolated from Thailand.</title>
        <authorList>
            <person name="Thawai C."/>
        </authorList>
    </citation>
    <scope>NUCLEOTIDE SEQUENCE [LARGE SCALE GENOMIC DNA]</scope>
    <source>
        <strain evidence="8 9">PRB2-1</strain>
    </source>
</reference>
<dbReference type="PANTHER" id="PTHR47359:SF3">
    <property type="entry name" value="NLP_P60 DOMAIN-CONTAINING PROTEIN-RELATED"/>
    <property type="match status" value="1"/>
</dbReference>
<comment type="caution">
    <text evidence="8">The sequence shown here is derived from an EMBL/GenBank/DDBJ whole genome shotgun (WGS) entry which is preliminary data.</text>
</comment>
<accession>A0ABX0ZTS9</accession>
<dbReference type="PROSITE" id="PS51935">
    <property type="entry name" value="NLPC_P60"/>
    <property type="match status" value="1"/>
</dbReference>
<keyword evidence="3" id="KW-0378">Hydrolase</keyword>
<evidence type="ECO:0000259" key="7">
    <source>
        <dbReference type="PROSITE" id="PS51935"/>
    </source>
</evidence>
<keyword evidence="9" id="KW-1185">Reference proteome</keyword>
<proteinExistence type="inferred from homology"/>
<evidence type="ECO:0000313" key="9">
    <source>
        <dbReference type="Proteomes" id="UP000734511"/>
    </source>
</evidence>
<feature type="chain" id="PRO_5047504807" description="NlpC/P60 domain-containing protein" evidence="6">
    <location>
        <begin position="42"/>
        <end position="350"/>
    </location>
</feature>
<dbReference type="Gene3D" id="6.10.250.3150">
    <property type="match status" value="1"/>
</dbReference>
<comment type="similarity">
    <text evidence="1">Belongs to the peptidase C40 family.</text>
</comment>
<evidence type="ECO:0000313" key="8">
    <source>
        <dbReference type="EMBL" id="NJP44903.1"/>
    </source>
</evidence>
<gene>
    <name evidence="8" type="ORF">HCN08_16085</name>
</gene>
<dbReference type="InterPro" id="IPR006311">
    <property type="entry name" value="TAT_signal"/>
</dbReference>
<dbReference type="EMBL" id="JAATEJ010000011">
    <property type="protein sequence ID" value="NJP44903.1"/>
    <property type="molecule type" value="Genomic_DNA"/>
</dbReference>